<evidence type="ECO:0000313" key="1">
    <source>
        <dbReference type="EMBL" id="RAL70004.1"/>
    </source>
</evidence>
<dbReference type="EMBL" id="QGLD01000018">
    <property type="protein sequence ID" value="RAL70004.1"/>
    <property type="molecule type" value="Genomic_DNA"/>
</dbReference>
<accession>A0A328EMZ8</accession>
<dbReference type="Proteomes" id="UP000248786">
    <property type="component" value="Unassembled WGS sequence"/>
</dbReference>
<protein>
    <submittedName>
        <fullName evidence="1">Uncharacterized protein</fullName>
    </submittedName>
</protein>
<proteinExistence type="predicted"/>
<dbReference type="AlphaFoldDB" id="A0A328EMZ8"/>
<comment type="caution">
    <text evidence="1">The sequence shown here is derived from an EMBL/GenBank/DDBJ whole genome shotgun (WGS) entry which is preliminary data.</text>
</comment>
<name>A0A328EMZ8_9CHLR</name>
<sequence>MRQAKADSNPYAHPIRSKLFRSLFFSSSLNGQTSVCYLPGRTGLPS</sequence>
<gene>
    <name evidence="1" type="ORF">C1G86_1527</name>
</gene>
<reference evidence="1 2" key="1">
    <citation type="submission" date="2018-05" db="EMBL/GenBank/DDBJ databases">
        <title>Draft genome sequences of Dehalococcoides mccartyi strains RC and KS.</title>
        <authorList>
            <person name="Higgins S.A."/>
            <person name="Padilla-Crespo E."/>
            <person name="Loeffler F.E."/>
        </authorList>
    </citation>
    <scope>NUCLEOTIDE SEQUENCE [LARGE SCALE GENOMIC DNA]</scope>
    <source>
        <strain evidence="1 2">KS</strain>
    </source>
</reference>
<evidence type="ECO:0000313" key="2">
    <source>
        <dbReference type="Proteomes" id="UP000248786"/>
    </source>
</evidence>
<organism evidence="1 2">
    <name type="scientific">Dehalococcoides mccartyi</name>
    <dbReference type="NCBI Taxonomy" id="61435"/>
    <lineage>
        <taxon>Bacteria</taxon>
        <taxon>Bacillati</taxon>
        <taxon>Chloroflexota</taxon>
        <taxon>Dehalococcoidia</taxon>
        <taxon>Dehalococcoidales</taxon>
        <taxon>Dehalococcoidaceae</taxon>
        <taxon>Dehalococcoides</taxon>
    </lineage>
</organism>